<name>A0ABD3XQR2_SINWO</name>
<keyword evidence="2" id="KW-1185">Reference proteome</keyword>
<dbReference type="EMBL" id="JBJQND010000001">
    <property type="protein sequence ID" value="KAL3887951.1"/>
    <property type="molecule type" value="Genomic_DNA"/>
</dbReference>
<sequence>MRNVLSSLSLDTFSLKSLGKNICADHLITYPDNPQYLSIVKRYTTYVQQNKMARYENKVKHKIEFESIATSSKKVKKSTEKLNTAVLCSPTNVIPITKHNMVKIFIGCSSLGSMIFYLQFGEAEFWTQRL</sequence>
<accession>A0ABD3XQR2</accession>
<gene>
    <name evidence="1" type="ORF">ACJMK2_000336</name>
</gene>
<comment type="caution">
    <text evidence="1">The sequence shown here is derived from an EMBL/GenBank/DDBJ whole genome shotgun (WGS) entry which is preliminary data.</text>
</comment>
<protein>
    <submittedName>
        <fullName evidence="1">Uncharacterized protein</fullName>
    </submittedName>
</protein>
<evidence type="ECO:0000313" key="1">
    <source>
        <dbReference type="EMBL" id="KAL3887951.1"/>
    </source>
</evidence>
<organism evidence="1 2">
    <name type="scientific">Sinanodonta woodiana</name>
    <name type="common">Chinese pond mussel</name>
    <name type="synonym">Anodonta woodiana</name>
    <dbReference type="NCBI Taxonomy" id="1069815"/>
    <lineage>
        <taxon>Eukaryota</taxon>
        <taxon>Metazoa</taxon>
        <taxon>Spiralia</taxon>
        <taxon>Lophotrochozoa</taxon>
        <taxon>Mollusca</taxon>
        <taxon>Bivalvia</taxon>
        <taxon>Autobranchia</taxon>
        <taxon>Heteroconchia</taxon>
        <taxon>Palaeoheterodonta</taxon>
        <taxon>Unionida</taxon>
        <taxon>Unionoidea</taxon>
        <taxon>Unionidae</taxon>
        <taxon>Unioninae</taxon>
        <taxon>Sinanodonta</taxon>
    </lineage>
</organism>
<dbReference type="AlphaFoldDB" id="A0ABD3XQR2"/>
<proteinExistence type="predicted"/>
<reference evidence="1 2" key="1">
    <citation type="submission" date="2024-11" db="EMBL/GenBank/DDBJ databases">
        <title>Chromosome-level genome assembly of the freshwater bivalve Anodonta woodiana.</title>
        <authorList>
            <person name="Chen X."/>
        </authorList>
    </citation>
    <scope>NUCLEOTIDE SEQUENCE [LARGE SCALE GENOMIC DNA]</scope>
    <source>
        <strain evidence="1">MN2024</strain>
        <tissue evidence="1">Gills</tissue>
    </source>
</reference>
<dbReference type="Proteomes" id="UP001634394">
    <property type="component" value="Unassembled WGS sequence"/>
</dbReference>
<evidence type="ECO:0000313" key="2">
    <source>
        <dbReference type="Proteomes" id="UP001634394"/>
    </source>
</evidence>